<dbReference type="PANTHER" id="PTHR10459">
    <property type="entry name" value="DNA LIGASE"/>
    <property type="match status" value="1"/>
</dbReference>
<evidence type="ECO:0000256" key="4">
    <source>
        <dbReference type="ARBA" id="ARBA00033987"/>
    </source>
</evidence>
<evidence type="ECO:0000256" key="3">
    <source>
        <dbReference type="ARBA" id="ARBA00023027"/>
    </source>
</evidence>
<keyword evidence="1 5" id="KW-0328">Glycosyltransferase</keyword>
<dbReference type="SUPFAM" id="SSF56399">
    <property type="entry name" value="ADP-ribosylation"/>
    <property type="match status" value="1"/>
</dbReference>
<dbReference type="CDD" id="cd01437">
    <property type="entry name" value="parp_like"/>
    <property type="match status" value="1"/>
</dbReference>
<dbReference type="AlphaFoldDB" id="A0ABD2NVR8"/>
<dbReference type="Gene3D" id="3.90.228.10">
    <property type="match status" value="1"/>
</dbReference>
<evidence type="ECO:0000259" key="6">
    <source>
        <dbReference type="PROSITE" id="PS51059"/>
    </source>
</evidence>
<reference evidence="8 9" key="1">
    <citation type="journal article" date="2021" name="BMC Biol.">
        <title>Horizontally acquired antibacterial genes associated with adaptive radiation of ladybird beetles.</title>
        <authorList>
            <person name="Li H.S."/>
            <person name="Tang X.F."/>
            <person name="Huang Y.H."/>
            <person name="Xu Z.Y."/>
            <person name="Chen M.L."/>
            <person name="Du X.Y."/>
            <person name="Qiu B.Y."/>
            <person name="Chen P.T."/>
            <person name="Zhang W."/>
            <person name="Slipinski A."/>
            <person name="Escalona H.E."/>
            <person name="Waterhouse R.M."/>
            <person name="Zwick A."/>
            <person name="Pang H."/>
        </authorList>
    </citation>
    <scope>NUCLEOTIDE SEQUENCE [LARGE SCALE GENOMIC DNA]</scope>
    <source>
        <strain evidence="8">SYSU2018</strain>
    </source>
</reference>
<comment type="catalytic activity">
    <reaction evidence="4">
        <text>NAD(+) + (ADP-D-ribosyl)n-acceptor = nicotinamide + (ADP-D-ribosyl)n+1-acceptor + H(+).</text>
        <dbReference type="EC" id="2.4.2.30"/>
    </reaction>
</comment>
<dbReference type="EMBL" id="JABFTP020000144">
    <property type="protein sequence ID" value="KAL3282715.1"/>
    <property type="molecule type" value="Genomic_DNA"/>
</dbReference>
<evidence type="ECO:0000313" key="9">
    <source>
        <dbReference type="Proteomes" id="UP001516400"/>
    </source>
</evidence>
<gene>
    <name evidence="8" type="ORF">HHI36_005887</name>
</gene>
<evidence type="ECO:0000256" key="1">
    <source>
        <dbReference type="ARBA" id="ARBA00022676"/>
    </source>
</evidence>
<dbReference type="GO" id="GO:0003677">
    <property type="term" value="F:DNA binding"/>
    <property type="evidence" value="ECO:0007669"/>
    <property type="project" value="UniProtKB-KW"/>
</dbReference>
<name>A0ABD2NVR8_9CUCU</name>
<dbReference type="GO" id="GO:0045087">
    <property type="term" value="P:innate immune response"/>
    <property type="evidence" value="ECO:0007669"/>
    <property type="project" value="UniProtKB-KW"/>
</dbReference>
<dbReference type="Proteomes" id="UP001516400">
    <property type="component" value="Unassembled WGS sequence"/>
</dbReference>
<evidence type="ECO:0000256" key="2">
    <source>
        <dbReference type="ARBA" id="ARBA00022679"/>
    </source>
</evidence>
<proteinExistence type="predicted"/>
<dbReference type="InterPro" id="IPR004102">
    <property type="entry name" value="Poly(ADP-ribose)pol_reg_dom"/>
</dbReference>
<comment type="caution">
    <text evidence="8">The sequence shown here is derived from an EMBL/GenBank/DDBJ whole genome shotgun (WGS) entry which is preliminary data.</text>
</comment>
<dbReference type="PROSITE" id="PS51059">
    <property type="entry name" value="PARP_CATALYTIC"/>
    <property type="match status" value="1"/>
</dbReference>
<feature type="domain" description="PARP alpha-helical" evidence="7">
    <location>
        <begin position="1"/>
        <end position="85"/>
    </location>
</feature>
<dbReference type="Pfam" id="PF00644">
    <property type="entry name" value="PARP"/>
    <property type="match status" value="1"/>
</dbReference>
<organism evidence="8 9">
    <name type="scientific">Cryptolaemus montrouzieri</name>
    <dbReference type="NCBI Taxonomy" id="559131"/>
    <lineage>
        <taxon>Eukaryota</taxon>
        <taxon>Metazoa</taxon>
        <taxon>Ecdysozoa</taxon>
        <taxon>Arthropoda</taxon>
        <taxon>Hexapoda</taxon>
        <taxon>Insecta</taxon>
        <taxon>Pterygota</taxon>
        <taxon>Neoptera</taxon>
        <taxon>Endopterygota</taxon>
        <taxon>Coleoptera</taxon>
        <taxon>Polyphaga</taxon>
        <taxon>Cucujiformia</taxon>
        <taxon>Coccinelloidea</taxon>
        <taxon>Coccinellidae</taxon>
        <taxon>Scymninae</taxon>
        <taxon>Scymnini</taxon>
        <taxon>Cryptolaemus</taxon>
    </lineage>
</organism>
<accession>A0ABD2NVR8</accession>
<keyword evidence="9" id="KW-1185">Reference proteome</keyword>
<dbReference type="InterPro" id="IPR050800">
    <property type="entry name" value="ARTD/PARP"/>
</dbReference>
<dbReference type="PANTHER" id="PTHR10459:SF60">
    <property type="entry name" value="POLY [ADP-RIBOSE] POLYMERASE 2"/>
    <property type="match status" value="1"/>
</dbReference>
<dbReference type="PROSITE" id="PS51060">
    <property type="entry name" value="PARP_ALPHA_HD"/>
    <property type="match status" value="1"/>
</dbReference>
<dbReference type="InterPro" id="IPR012317">
    <property type="entry name" value="Poly(ADP-ribose)pol_cat_dom"/>
</dbReference>
<protein>
    <recommendedName>
        <fullName evidence="5">Poly [ADP-ribose] polymerase</fullName>
        <shortName evidence="5">PARP</shortName>
        <ecNumber evidence="5">2.4.2.-</ecNumber>
    </recommendedName>
</protein>
<keyword evidence="3 5" id="KW-0520">NAD</keyword>
<sequence>MPLGKLSKTKISSAYEILSELQELLENEDAQENEFIDATNRFYSFIPHSFGVYNLPILKTEELIVVERLGEKQRFKQLYNRMLLWQGSRNNNFAGILSQGLRIAPPEAPSTSYMFGKGIYFADMVSKSAKYCYASQQNNHGLLLLCDVALGNISELNQAKYIKVLPLGIHSVKGLGWIQPNPEQFKKLGNVTVPVGKPVPGLDRGHLIHNEYPLIRIFHLYTQLIRLLLGFIINTSETDSVIPLCPF</sequence>
<dbReference type="GO" id="GO:0005730">
    <property type="term" value="C:nucleolus"/>
    <property type="evidence" value="ECO:0007669"/>
    <property type="project" value="UniProtKB-SubCell"/>
</dbReference>
<dbReference type="EC" id="2.4.2.-" evidence="5"/>
<feature type="domain" description="PARP catalytic" evidence="6">
    <location>
        <begin position="1"/>
        <end position="237"/>
    </location>
</feature>
<keyword evidence="2 5" id="KW-0808">Transferase</keyword>
<dbReference type="GO" id="GO:0003950">
    <property type="term" value="F:NAD+ poly-ADP-ribosyltransferase activity"/>
    <property type="evidence" value="ECO:0007669"/>
    <property type="project" value="UniProtKB-UniRule"/>
</dbReference>
<dbReference type="GO" id="GO:0005694">
    <property type="term" value="C:chromosome"/>
    <property type="evidence" value="ECO:0007669"/>
    <property type="project" value="UniProtKB-SubCell"/>
</dbReference>
<evidence type="ECO:0000313" key="8">
    <source>
        <dbReference type="EMBL" id="KAL3282715.1"/>
    </source>
</evidence>
<evidence type="ECO:0000259" key="7">
    <source>
        <dbReference type="PROSITE" id="PS51060"/>
    </source>
</evidence>
<dbReference type="GO" id="GO:0005829">
    <property type="term" value="C:cytosol"/>
    <property type="evidence" value="ECO:0007669"/>
    <property type="project" value="UniProtKB-SubCell"/>
</dbReference>
<evidence type="ECO:0000256" key="5">
    <source>
        <dbReference type="RuleBase" id="RU362114"/>
    </source>
</evidence>